<evidence type="ECO:0000313" key="3">
    <source>
        <dbReference type="Proteomes" id="UP001596303"/>
    </source>
</evidence>
<feature type="chain" id="PRO_5045614508" evidence="1">
    <location>
        <begin position="21"/>
        <end position="227"/>
    </location>
</feature>
<sequence length="227" mass="25095">MKYLSLCVACSVLFAGQALANPAWHPLFQSVLADPAEAKPVVAYDKTLTTLDGIKLFTFHYDGSADTPEEQLKLLWVRDDLKEQIDTILESMRGDTGGDIWCNVEAADVKGDVQLASETGKQAVITYQPTDAEDETARKVMEKSTATLTIDKASGQITDVLIRLNEPVKPLPVAKVTDMTVEASCAQASNGRSYFQRVMTDMRLSVMFKEDKDQRVELIENLTFPGR</sequence>
<protein>
    <submittedName>
        <fullName evidence="2">Uncharacterized protein</fullName>
    </submittedName>
</protein>
<accession>A0ABW1SBP2</accession>
<gene>
    <name evidence="2" type="ORF">ACFQDM_12850</name>
</gene>
<reference evidence="3" key="1">
    <citation type="journal article" date="2019" name="Int. J. Syst. Evol. Microbiol.">
        <title>The Global Catalogue of Microorganisms (GCM) 10K type strain sequencing project: providing services to taxonomists for standard genome sequencing and annotation.</title>
        <authorList>
            <consortium name="The Broad Institute Genomics Platform"/>
            <consortium name="The Broad Institute Genome Sequencing Center for Infectious Disease"/>
            <person name="Wu L."/>
            <person name="Ma J."/>
        </authorList>
    </citation>
    <scope>NUCLEOTIDE SEQUENCE [LARGE SCALE GENOMIC DNA]</scope>
    <source>
        <strain evidence="3">CGMCC-1.15741</strain>
    </source>
</reference>
<feature type="signal peptide" evidence="1">
    <location>
        <begin position="1"/>
        <end position="20"/>
    </location>
</feature>
<comment type="caution">
    <text evidence="2">The sequence shown here is derived from an EMBL/GenBank/DDBJ whole genome shotgun (WGS) entry which is preliminary data.</text>
</comment>
<keyword evidence="3" id="KW-1185">Reference proteome</keyword>
<proteinExistence type="predicted"/>
<dbReference type="Proteomes" id="UP001596303">
    <property type="component" value="Unassembled WGS sequence"/>
</dbReference>
<evidence type="ECO:0000313" key="2">
    <source>
        <dbReference type="EMBL" id="MFC6198975.1"/>
    </source>
</evidence>
<evidence type="ECO:0000256" key="1">
    <source>
        <dbReference type="SAM" id="SignalP"/>
    </source>
</evidence>
<dbReference type="EMBL" id="JBHSSW010000017">
    <property type="protein sequence ID" value="MFC6198975.1"/>
    <property type="molecule type" value="Genomic_DNA"/>
</dbReference>
<name>A0ABW1SBP2_9PROT</name>
<dbReference type="RefSeq" id="WP_377379654.1">
    <property type="nucleotide sequence ID" value="NZ_JBHSSW010000017.1"/>
</dbReference>
<organism evidence="2 3">
    <name type="scientific">Ponticaulis profundi</name>
    <dbReference type="NCBI Taxonomy" id="2665222"/>
    <lineage>
        <taxon>Bacteria</taxon>
        <taxon>Pseudomonadati</taxon>
        <taxon>Pseudomonadota</taxon>
        <taxon>Alphaproteobacteria</taxon>
        <taxon>Hyphomonadales</taxon>
        <taxon>Hyphomonadaceae</taxon>
        <taxon>Ponticaulis</taxon>
    </lineage>
</organism>
<keyword evidence="1" id="KW-0732">Signal</keyword>